<organism evidence="12 13">
    <name type="scientific">Candidatus Woesebacteria bacterium RIFCSPLOWO2_01_FULL_44_14</name>
    <dbReference type="NCBI Taxonomy" id="1802525"/>
    <lineage>
        <taxon>Bacteria</taxon>
        <taxon>Candidatus Woeseibacteriota</taxon>
    </lineage>
</organism>
<dbReference type="GO" id="GO:0005829">
    <property type="term" value="C:cytosol"/>
    <property type="evidence" value="ECO:0007669"/>
    <property type="project" value="TreeGrafter"/>
</dbReference>
<keyword evidence="8 9" id="KW-0511">Multifunctional enzyme</keyword>
<feature type="domain" description="Tetrahydrofolate dehydrogenase/cyclohydrolase NAD(P)-binding" evidence="11">
    <location>
        <begin position="146"/>
        <end position="265"/>
    </location>
</feature>
<comment type="caution">
    <text evidence="12">The sequence shown here is derived from an EMBL/GenBank/DDBJ whole genome shotgun (WGS) entry which is preliminary data.</text>
</comment>
<dbReference type="InterPro" id="IPR000672">
    <property type="entry name" value="THF_DH/CycHdrlase"/>
</dbReference>
<sequence>MAIIFDGKKFVKDREVALRIRIAGMGGVKPKLASILAGNDPASTLYVNLKKKAAERVGAEVEIYTIHDRIGPDHIVRLIKYLNADSQTHGIMVQLPLPKRLRENQNEIIGAIAPNKDVDGLRADSPFVHPTSLAALQILAFAESWLKRKIKKLAVVGASGMVGRHVVAEAVHLGYKIQKFTSLNKGQLRVRGSAADAMITATGKPGLIKADMVGKGVIVIDVGSPKGDVDPAVSKKAGFITPVPGGVGPVTVFCLLENLVTAAYAQSI</sequence>
<dbReference type="SUPFAM" id="SSF53223">
    <property type="entry name" value="Aminoacid dehydrogenase-like, N-terminal domain"/>
    <property type="match status" value="1"/>
</dbReference>
<comment type="catalytic activity">
    <reaction evidence="9">
        <text>(6R)-5,10-methenyltetrahydrofolate + H2O = (6R)-10-formyltetrahydrofolate + H(+)</text>
        <dbReference type="Rhea" id="RHEA:23700"/>
        <dbReference type="ChEBI" id="CHEBI:15377"/>
        <dbReference type="ChEBI" id="CHEBI:15378"/>
        <dbReference type="ChEBI" id="CHEBI:57455"/>
        <dbReference type="ChEBI" id="CHEBI:195366"/>
        <dbReference type="EC" id="3.5.4.9"/>
    </reaction>
</comment>
<evidence type="ECO:0000256" key="6">
    <source>
        <dbReference type="ARBA" id="ARBA00023002"/>
    </source>
</evidence>
<evidence type="ECO:0000256" key="9">
    <source>
        <dbReference type="HAMAP-Rule" id="MF_01576"/>
    </source>
</evidence>
<dbReference type="Gene3D" id="3.40.50.720">
    <property type="entry name" value="NAD(P)-binding Rossmann-like Domain"/>
    <property type="match status" value="1"/>
</dbReference>
<evidence type="ECO:0000256" key="4">
    <source>
        <dbReference type="ARBA" id="ARBA00022801"/>
    </source>
</evidence>
<keyword evidence="9" id="KW-0368">Histidine biosynthesis</keyword>
<evidence type="ECO:0000313" key="12">
    <source>
        <dbReference type="EMBL" id="OGM70911.1"/>
    </source>
</evidence>
<feature type="binding site" evidence="9">
    <location>
        <begin position="157"/>
        <end position="159"/>
    </location>
    <ligand>
        <name>NADP(+)</name>
        <dbReference type="ChEBI" id="CHEBI:58349"/>
    </ligand>
</feature>
<evidence type="ECO:0000256" key="8">
    <source>
        <dbReference type="ARBA" id="ARBA00023268"/>
    </source>
</evidence>
<dbReference type="GO" id="GO:0004488">
    <property type="term" value="F:methylenetetrahydrofolate dehydrogenase (NADP+) activity"/>
    <property type="evidence" value="ECO:0007669"/>
    <property type="project" value="UniProtKB-UniRule"/>
</dbReference>
<evidence type="ECO:0000256" key="3">
    <source>
        <dbReference type="ARBA" id="ARBA00022755"/>
    </source>
</evidence>
<dbReference type="UniPathway" id="UPA00193"/>
<comment type="caution">
    <text evidence="9">Lacks conserved residue(s) required for the propagation of feature annotation.</text>
</comment>
<dbReference type="Pfam" id="PF02882">
    <property type="entry name" value="THF_DHG_CYH_C"/>
    <property type="match status" value="1"/>
</dbReference>
<dbReference type="EC" id="1.5.1.5" evidence="9"/>
<evidence type="ECO:0000256" key="1">
    <source>
        <dbReference type="ARBA" id="ARBA00004777"/>
    </source>
</evidence>
<evidence type="ECO:0000259" key="11">
    <source>
        <dbReference type="Pfam" id="PF02882"/>
    </source>
</evidence>
<keyword evidence="4 9" id="KW-0378">Hydrolase</keyword>
<dbReference type="Pfam" id="PF00763">
    <property type="entry name" value="THF_DHG_CYH"/>
    <property type="match status" value="1"/>
</dbReference>
<keyword evidence="9" id="KW-0028">Amino-acid biosynthesis</keyword>
<dbReference type="InterPro" id="IPR020630">
    <property type="entry name" value="THF_DH/CycHdrlase_cat_dom"/>
</dbReference>
<dbReference type="GO" id="GO:0009086">
    <property type="term" value="P:methionine biosynthetic process"/>
    <property type="evidence" value="ECO:0007669"/>
    <property type="project" value="UniProtKB-KW"/>
</dbReference>
<accession>A0A1F8C3P4</accession>
<evidence type="ECO:0000256" key="7">
    <source>
        <dbReference type="ARBA" id="ARBA00023167"/>
    </source>
</evidence>
<dbReference type="PRINTS" id="PR00085">
    <property type="entry name" value="THFDHDRGNASE"/>
</dbReference>
<dbReference type="GO" id="GO:0006164">
    <property type="term" value="P:purine nucleotide biosynthetic process"/>
    <property type="evidence" value="ECO:0007669"/>
    <property type="project" value="UniProtKB-KW"/>
</dbReference>
<proteinExistence type="inferred from homology"/>
<dbReference type="EC" id="3.5.4.9" evidence="9"/>
<gene>
    <name evidence="9" type="primary">folD</name>
    <name evidence="12" type="ORF">A2975_01385</name>
</gene>
<dbReference type="PANTHER" id="PTHR48099:SF5">
    <property type="entry name" value="C-1-TETRAHYDROFOLATE SYNTHASE, CYTOPLASMIC"/>
    <property type="match status" value="1"/>
</dbReference>
<dbReference type="InterPro" id="IPR046346">
    <property type="entry name" value="Aminoacid_DH-like_N_sf"/>
</dbReference>
<dbReference type="HAMAP" id="MF_01576">
    <property type="entry name" value="THF_DHG_CYH"/>
    <property type="match status" value="1"/>
</dbReference>
<dbReference type="GO" id="GO:0004477">
    <property type="term" value="F:methenyltetrahydrofolate cyclohydrolase activity"/>
    <property type="evidence" value="ECO:0007669"/>
    <property type="project" value="UniProtKB-UniRule"/>
</dbReference>
<dbReference type="AlphaFoldDB" id="A0A1F8C3P4"/>
<comment type="subunit">
    <text evidence="9">Homodimer.</text>
</comment>
<dbReference type="GO" id="GO:0035999">
    <property type="term" value="P:tetrahydrofolate interconversion"/>
    <property type="evidence" value="ECO:0007669"/>
    <property type="project" value="UniProtKB-UniRule"/>
</dbReference>
<reference evidence="12 13" key="1">
    <citation type="journal article" date="2016" name="Nat. Commun.">
        <title>Thousands of microbial genomes shed light on interconnected biogeochemical processes in an aquifer system.</title>
        <authorList>
            <person name="Anantharaman K."/>
            <person name="Brown C.T."/>
            <person name="Hug L.A."/>
            <person name="Sharon I."/>
            <person name="Castelle C.J."/>
            <person name="Probst A.J."/>
            <person name="Thomas B.C."/>
            <person name="Singh A."/>
            <person name="Wilkins M.J."/>
            <person name="Karaoz U."/>
            <person name="Brodie E.L."/>
            <person name="Williams K.H."/>
            <person name="Hubbard S.S."/>
            <person name="Banfield J.F."/>
        </authorList>
    </citation>
    <scope>NUCLEOTIDE SEQUENCE [LARGE SCALE GENOMIC DNA]</scope>
</reference>
<dbReference type="STRING" id="1802525.A2975_01385"/>
<keyword evidence="7 9" id="KW-0486">Methionine biosynthesis</keyword>
<dbReference type="InterPro" id="IPR020631">
    <property type="entry name" value="THF_DH/CycHdrlase_NAD-bd_dom"/>
</dbReference>
<dbReference type="GO" id="GO:0000105">
    <property type="term" value="P:L-histidine biosynthetic process"/>
    <property type="evidence" value="ECO:0007669"/>
    <property type="project" value="UniProtKB-KW"/>
</dbReference>
<evidence type="ECO:0000313" key="13">
    <source>
        <dbReference type="Proteomes" id="UP000178429"/>
    </source>
</evidence>
<evidence type="ECO:0000256" key="2">
    <source>
        <dbReference type="ARBA" id="ARBA00022563"/>
    </source>
</evidence>
<keyword evidence="6 9" id="KW-0560">Oxidoreductase</keyword>
<keyword evidence="3 9" id="KW-0658">Purine biosynthesis</keyword>
<feature type="domain" description="Tetrahydrofolate dehydrogenase/cyclohydrolase catalytic" evidence="10">
    <location>
        <begin position="6"/>
        <end position="119"/>
    </location>
</feature>
<dbReference type="SUPFAM" id="SSF51735">
    <property type="entry name" value="NAD(P)-binding Rossmann-fold domains"/>
    <property type="match status" value="1"/>
</dbReference>
<keyword evidence="2 9" id="KW-0554">One-carbon metabolism</keyword>
<dbReference type="Gene3D" id="3.40.50.10860">
    <property type="entry name" value="Leucine Dehydrogenase, chain A, domain 1"/>
    <property type="match status" value="1"/>
</dbReference>
<dbReference type="EMBL" id="MGHL01000001">
    <property type="protein sequence ID" value="OGM70911.1"/>
    <property type="molecule type" value="Genomic_DNA"/>
</dbReference>
<comment type="similarity">
    <text evidence="9">Belongs to the tetrahydrofolate dehydrogenase/cyclohydrolase family.</text>
</comment>
<dbReference type="Proteomes" id="UP000178429">
    <property type="component" value="Unassembled WGS sequence"/>
</dbReference>
<dbReference type="PANTHER" id="PTHR48099">
    <property type="entry name" value="C-1-TETRAHYDROFOLATE SYNTHASE, CYTOPLASMIC-RELATED"/>
    <property type="match status" value="1"/>
</dbReference>
<name>A0A1F8C3P4_9BACT</name>
<comment type="catalytic activity">
    <reaction evidence="9">
        <text>(6R)-5,10-methylene-5,6,7,8-tetrahydrofolate + NADP(+) = (6R)-5,10-methenyltetrahydrofolate + NADPH</text>
        <dbReference type="Rhea" id="RHEA:22812"/>
        <dbReference type="ChEBI" id="CHEBI:15636"/>
        <dbReference type="ChEBI" id="CHEBI:57455"/>
        <dbReference type="ChEBI" id="CHEBI:57783"/>
        <dbReference type="ChEBI" id="CHEBI:58349"/>
        <dbReference type="EC" id="1.5.1.5"/>
    </reaction>
</comment>
<protein>
    <recommendedName>
        <fullName evidence="9">Bifunctional protein FolD</fullName>
    </recommendedName>
    <domain>
        <recommendedName>
            <fullName evidence="9">Methylenetetrahydrofolate dehydrogenase</fullName>
            <ecNumber evidence="9">1.5.1.5</ecNumber>
        </recommendedName>
    </domain>
    <domain>
        <recommendedName>
            <fullName evidence="9">Methenyltetrahydrofolate cyclohydrolase</fullName>
            <ecNumber evidence="9">3.5.4.9</ecNumber>
        </recommendedName>
    </domain>
</protein>
<evidence type="ECO:0000256" key="5">
    <source>
        <dbReference type="ARBA" id="ARBA00022857"/>
    </source>
</evidence>
<dbReference type="InterPro" id="IPR036291">
    <property type="entry name" value="NAD(P)-bd_dom_sf"/>
</dbReference>
<comment type="pathway">
    <text evidence="1 9">One-carbon metabolism; tetrahydrofolate interconversion.</text>
</comment>
<evidence type="ECO:0000259" key="10">
    <source>
        <dbReference type="Pfam" id="PF00763"/>
    </source>
</evidence>
<keyword evidence="5 9" id="KW-0521">NADP</keyword>
<comment type="function">
    <text evidence="9">Catalyzes the oxidation of 5,10-methylenetetrahydrofolate to 5,10-methenyltetrahydrofolate and then the hydrolysis of 5,10-methenyltetrahydrofolate to 10-formyltetrahydrofolate.</text>
</comment>